<feature type="domain" description="PHD-type" evidence="5">
    <location>
        <begin position="198"/>
        <end position="247"/>
    </location>
</feature>
<keyword evidence="8" id="KW-1185">Reference proteome</keyword>
<organism evidence="7 8">
    <name type="scientific">Stylonychia lemnae</name>
    <name type="common">Ciliate</name>
    <dbReference type="NCBI Taxonomy" id="5949"/>
    <lineage>
        <taxon>Eukaryota</taxon>
        <taxon>Sar</taxon>
        <taxon>Alveolata</taxon>
        <taxon>Ciliophora</taxon>
        <taxon>Intramacronucleata</taxon>
        <taxon>Spirotrichea</taxon>
        <taxon>Stichotrichia</taxon>
        <taxon>Sporadotrichida</taxon>
        <taxon>Oxytrichidae</taxon>
        <taxon>Stylonychinae</taxon>
        <taxon>Stylonychia</taxon>
    </lineage>
</organism>
<evidence type="ECO:0000313" key="8">
    <source>
        <dbReference type="Proteomes" id="UP000039865"/>
    </source>
</evidence>
<keyword evidence="1" id="KW-0479">Metal-binding</keyword>
<proteinExistence type="predicted"/>
<dbReference type="InterPro" id="IPR001965">
    <property type="entry name" value="Znf_PHD"/>
</dbReference>
<reference evidence="7 8" key="1">
    <citation type="submission" date="2014-06" db="EMBL/GenBank/DDBJ databases">
        <authorList>
            <person name="Swart Estienne"/>
        </authorList>
    </citation>
    <scope>NUCLEOTIDE SEQUENCE [LARGE SCALE GENOMIC DNA]</scope>
    <source>
        <strain evidence="7 8">130c</strain>
    </source>
</reference>
<dbReference type="Pfam" id="PF00097">
    <property type="entry name" value="zf-C3HC4"/>
    <property type="match status" value="1"/>
</dbReference>
<dbReference type="SMART" id="SM00249">
    <property type="entry name" value="PHD"/>
    <property type="match status" value="1"/>
</dbReference>
<gene>
    <name evidence="7" type="primary">Contig14687.g15644</name>
    <name evidence="7" type="ORF">STYLEM_2546</name>
</gene>
<dbReference type="Gene3D" id="3.30.40.10">
    <property type="entry name" value="Zinc/RING finger domain, C3HC4 (zinc finger)"/>
    <property type="match status" value="2"/>
</dbReference>
<dbReference type="SUPFAM" id="SSF57903">
    <property type="entry name" value="FYVE/PHD zinc finger"/>
    <property type="match status" value="1"/>
</dbReference>
<dbReference type="GO" id="GO:0008270">
    <property type="term" value="F:zinc ion binding"/>
    <property type="evidence" value="ECO:0007669"/>
    <property type="project" value="UniProtKB-KW"/>
</dbReference>
<dbReference type="InterPro" id="IPR001841">
    <property type="entry name" value="Znf_RING"/>
</dbReference>
<evidence type="ECO:0000259" key="5">
    <source>
        <dbReference type="PROSITE" id="PS50016"/>
    </source>
</evidence>
<evidence type="ECO:0000256" key="2">
    <source>
        <dbReference type="ARBA" id="ARBA00022771"/>
    </source>
</evidence>
<keyword evidence="3" id="KW-0862">Zinc</keyword>
<dbReference type="InterPro" id="IPR017907">
    <property type="entry name" value="Znf_RING_CS"/>
</dbReference>
<feature type="domain" description="RING-type" evidence="6">
    <location>
        <begin position="136"/>
        <end position="159"/>
    </location>
</feature>
<accession>A0A077ZUI1</accession>
<dbReference type="AlphaFoldDB" id="A0A077ZUI1"/>
<evidence type="ECO:0000259" key="6">
    <source>
        <dbReference type="PROSITE" id="PS50089"/>
    </source>
</evidence>
<sequence length="546" mass="63756">MSAKNSPLCISILDSTSQASQQSDLVIENAPDNKNPPHYQQRFEETKELFQNDNNKLNFDDFISFQSSPDQNSNKSKLTFNEFLGILRSSKQLQKTSPSIKQCTFDKTDQGRIRRILRNQSKLLNYMQEKAKPNNCLHEYCSQCILAWTKLSNLCPLCKIEITELQLIDNEGKIQEIIKVQKRLDAFEELHDLAIQFADFCYECSQADNEQLLLVCDSCNYNVCHTYCCNLDSIPEDNWYCKNCIEEEEARERLLKEKRRKNKLRRKRNKQQYLQNNSTIFNNQTWPKRINTLNFNTNNNQKSNEDEQEDITLLLQQNNELYNQSDEDESSSIHKLNRNRKNKSCNNRSLLGKRINGISSTSDKFLNLDFQRNDKFYQDGQRNYLDSEHHQENDNVISNNIFESSGINQVIDLGNKVDDFKSQDGKNNLLPENYRGNSPLNDSKNSLSQSVIEITEQELILDQNLNFGVQNVKISKSSLSECIKKLKRRQDTSNQSSLNILENSQQSERYRNFFNKKKNITENHHLSTSNLQLRYNFGTKTSNQQQ</sequence>
<dbReference type="PANTHER" id="PTHR12618">
    <property type="entry name" value="PHD AND RING FINGER DOMAIN-CONTAINING PROTEIN 1"/>
    <property type="match status" value="1"/>
</dbReference>
<evidence type="ECO:0000313" key="7">
    <source>
        <dbReference type="EMBL" id="CDW73563.1"/>
    </source>
</evidence>
<dbReference type="InterPro" id="IPR013083">
    <property type="entry name" value="Znf_RING/FYVE/PHD"/>
</dbReference>
<dbReference type="InterPro" id="IPR011011">
    <property type="entry name" value="Znf_FYVE_PHD"/>
</dbReference>
<dbReference type="InterPro" id="IPR019787">
    <property type="entry name" value="Znf_PHD-finger"/>
</dbReference>
<dbReference type="OrthoDB" id="283066at2759"/>
<name>A0A077ZUI1_STYLE</name>
<dbReference type="SUPFAM" id="SSF57850">
    <property type="entry name" value="RING/U-box"/>
    <property type="match status" value="1"/>
</dbReference>
<keyword evidence="2 4" id="KW-0863">Zinc-finger</keyword>
<dbReference type="InterPro" id="IPR018957">
    <property type="entry name" value="Znf_C3HC4_RING-type"/>
</dbReference>
<evidence type="ECO:0000256" key="4">
    <source>
        <dbReference type="PROSITE-ProRule" id="PRU00175"/>
    </source>
</evidence>
<dbReference type="PANTHER" id="PTHR12618:SF20">
    <property type="entry name" value="PHD AND RING FINGER DOMAIN-CONTAINING PROTEIN 1"/>
    <property type="match status" value="1"/>
</dbReference>
<dbReference type="PROSITE" id="PS50016">
    <property type="entry name" value="ZF_PHD_2"/>
    <property type="match status" value="1"/>
</dbReference>
<dbReference type="PROSITE" id="PS00518">
    <property type="entry name" value="ZF_RING_1"/>
    <property type="match status" value="1"/>
</dbReference>
<dbReference type="PROSITE" id="PS50089">
    <property type="entry name" value="ZF_RING_2"/>
    <property type="match status" value="1"/>
</dbReference>
<dbReference type="Proteomes" id="UP000039865">
    <property type="component" value="Unassembled WGS sequence"/>
</dbReference>
<dbReference type="InParanoid" id="A0A077ZUI1"/>
<protein>
    <submittedName>
        <fullName evidence="7">Phd-finger family expressed</fullName>
    </submittedName>
</protein>
<evidence type="ECO:0000256" key="3">
    <source>
        <dbReference type="ARBA" id="ARBA00022833"/>
    </source>
</evidence>
<dbReference type="InterPro" id="IPR047157">
    <property type="entry name" value="PHRF1/Atg35"/>
</dbReference>
<evidence type="ECO:0000256" key="1">
    <source>
        <dbReference type="ARBA" id="ARBA00022723"/>
    </source>
</evidence>
<dbReference type="EMBL" id="CCKQ01002473">
    <property type="protein sequence ID" value="CDW73563.1"/>
    <property type="molecule type" value="Genomic_DNA"/>
</dbReference>